<organism evidence="4 7">
    <name type="scientific">Verticillium longisporum</name>
    <name type="common">Verticillium dahliae var. longisporum</name>
    <dbReference type="NCBI Taxonomy" id="100787"/>
    <lineage>
        <taxon>Eukaryota</taxon>
        <taxon>Fungi</taxon>
        <taxon>Dikarya</taxon>
        <taxon>Ascomycota</taxon>
        <taxon>Pezizomycotina</taxon>
        <taxon>Sordariomycetes</taxon>
        <taxon>Hypocreomycetidae</taxon>
        <taxon>Glomerellales</taxon>
        <taxon>Plectosphaerellaceae</taxon>
        <taxon>Verticillium</taxon>
    </lineage>
</organism>
<evidence type="ECO:0000313" key="8">
    <source>
        <dbReference type="Proteomes" id="UP000045706"/>
    </source>
</evidence>
<dbReference type="EMBL" id="CVQI01010668">
    <property type="protein sequence ID" value="CRK20127.1"/>
    <property type="molecule type" value="Genomic_DNA"/>
</dbReference>
<evidence type="ECO:0000256" key="1">
    <source>
        <dbReference type="SAM" id="MobiDB-lite"/>
    </source>
</evidence>
<feature type="domain" description="FAS1" evidence="3">
    <location>
        <begin position="22"/>
        <end position="177"/>
    </location>
</feature>
<feature type="compositionally biased region" description="Low complexity" evidence="1">
    <location>
        <begin position="314"/>
        <end position="328"/>
    </location>
</feature>
<protein>
    <submittedName>
        <fullName evidence="6">Fasciclin-like arabinogalactan protein like</fullName>
    </submittedName>
</protein>
<evidence type="ECO:0000313" key="4">
    <source>
        <dbReference type="EMBL" id="CRK18133.1"/>
    </source>
</evidence>
<feature type="region of interest" description="Disordered" evidence="1">
    <location>
        <begin position="312"/>
        <end position="374"/>
    </location>
</feature>
<dbReference type="AlphaFoldDB" id="A0A0G4L7X6"/>
<feature type="compositionally biased region" description="Polar residues" evidence="1">
    <location>
        <begin position="331"/>
        <end position="354"/>
    </location>
</feature>
<dbReference type="EMBL" id="JAEMWZ010000069">
    <property type="protein sequence ID" value="KAG7138705.1"/>
    <property type="molecule type" value="Genomic_DNA"/>
</dbReference>
<dbReference type="PANTHER" id="PTHR10900:SF77">
    <property type="entry name" value="FI19380P1"/>
    <property type="match status" value="1"/>
</dbReference>
<dbReference type="Gene3D" id="2.30.180.10">
    <property type="entry name" value="FAS1 domain"/>
    <property type="match status" value="2"/>
</dbReference>
<reference evidence="6" key="2">
    <citation type="journal article" date="2021" name="Mol. Plant Pathol.">
        <title>A 20-kb lineage-specific genomic region tames virulence in pathogenic amphidiploid Verticillium longisporum.</title>
        <authorList>
            <person name="Harting R."/>
            <person name="Starke J."/>
            <person name="Kusch H."/>
            <person name="Poggeler S."/>
            <person name="Maurus I."/>
            <person name="Schluter R."/>
            <person name="Landesfeind M."/>
            <person name="Bulla I."/>
            <person name="Nowrousian M."/>
            <person name="de Jonge R."/>
            <person name="Stahlhut G."/>
            <person name="Hoff K.J."/>
            <person name="Asshauer K.P."/>
            <person name="Thurmer A."/>
            <person name="Stanke M."/>
            <person name="Daniel R."/>
            <person name="Morgenstern B."/>
            <person name="Thomma B.P.H.J."/>
            <person name="Kronstad J.W."/>
            <person name="Braus-Stromeyer S.A."/>
            <person name="Braus G.H."/>
        </authorList>
    </citation>
    <scope>NUCLEOTIDE SEQUENCE</scope>
    <source>
        <strain evidence="6">Vl32</strain>
    </source>
</reference>
<accession>A0A0G4L7X6</accession>
<dbReference type="InterPro" id="IPR036378">
    <property type="entry name" value="FAS1_dom_sf"/>
</dbReference>
<dbReference type="STRING" id="100787.A0A0G4L7X6"/>
<keyword evidence="7" id="KW-1185">Reference proteome</keyword>
<feature type="chain" id="PRO_5010419916" evidence="2">
    <location>
        <begin position="18"/>
        <end position="399"/>
    </location>
</feature>
<dbReference type="OrthoDB" id="286301at2759"/>
<dbReference type="Proteomes" id="UP000689129">
    <property type="component" value="Unassembled WGS sequence"/>
</dbReference>
<gene>
    <name evidence="4" type="ORF">BN1708_012249</name>
    <name evidence="5" type="ORF">BN1723_012044</name>
    <name evidence="6" type="ORF">HYQ45_004199</name>
</gene>
<dbReference type="Proteomes" id="UP000045706">
    <property type="component" value="Unassembled WGS sequence"/>
</dbReference>
<evidence type="ECO:0000313" key="5">
    <source>
        <dbReference type="EMBL" id="CRK20127.1"/>
    </source>
</evidence>
<evidence type="ECO:0000259" key="3">
    <source>
        <dbReference type="PROSITE" id="PS50213"/>
    </source>
</evidence>
<name>A0A0G4L7X6_VERLO</name>
<dbReference type="Pfam" id="PF02469">
    <property type="entry name" value="Fasciclin"/>
    <property type="match status" value="2"/>
</dbReference>
<dbReference type="PANTHER" id="PTHR10900">
    <property type="entry name" value="PERIOSTIN-RELATED"/>
    <property type="match status" value="1"/>
</dbReference>
<evidence type="ECO:0000313" key="7">
    <source>
        <dbReference type="Proteomes" id="UP000044602"/>
    </source>
</evidence>
<evidence type="ECO:0000256" key="2">
    <source>
        <dbReference type="SAM" id="SignalP"/>
    </source>
</evidence>
<evidence type="ECO:0000313" key="6">
    <source>
        <dbReference type="EMBL" id="KAG7138705.1"/>
    </source>
</evidence>
<proteinExistence type="predicted"/>
<dbReference type="InterPro" id="IPR000782">
    <property type="entry name" value="FAS1_domain"/>
</dbReference>
<dbReference type="InterPro" id="IPR050904">
    <property type="entry name" value="Adhesion/Biosynth-related"/>
</dbReference>
<dbReference type="SUPFAM" id="SSF82153">
    <property type="entry name" value="FAS1 domain"/>
    <property type="match status" value="2"/>
</dbReference>
<dbReference type="EMBL" id="CVQH01009224">
    <property type="protein sequence ID" value="CRK18133.1"/>
    <property type="molecule type" value="Genomic_DNA"/>
</dbReference>
<dbReference type="PROSITE" id="PS50213">
    <property type="entry name" value="FAS1"/>
    <property type="match status" value="2"/>
</dbReference>
<keyword evidence="2" id="KW-0732">Signal</keyword>
<feature type="domain" description="FAS1" evidence="3">
    <location>
        <begin position="180"/>
        <end position="309"/>
    </location>
</feature>
<sequence length="399" mass="40318">MLYKNVLPLALATGVLAQSDTPSLTEALASQNDTLSSLATLIGTLPDEVVQSLSEAQNITILAPSNDALEAFLNNTAASAAIAADPGLILAVLQYHILNGTYYASNITGADGPLFVPTMLTNETYANVTGGQRIEVIPPEGDDSDVTFYSGLKENSTVQQADLNFTGGTIHIIDRVLTLPLNISDTLRAANLTATLGAVQRADVGEALGEARDLTVFAPDNSAFAAIANLVGGDNGLNQSALAGILEYHVVAGQVLYSDLIENTTLETLGGGELTVSVVNGSVFVNSAEVVVQDVLISNGVVHVINNVLNPDNTTATPDPSASTPVPAFTGASTVSGGANPLTSGVEGPTSTAPIATGANPGAEGGGGTSTSTEAAPMRTAAVGVAALFGAGVVAFNNM</sequence>
<reference evidence="7 8" key="1">
    <citation type="submission" date="2015-05" db="EMBL/GenBank/DDBJ databases">
        <authorList>
            <person name="Fogelqvist Johan"/>
        </authorList>
    </citation>
    <scope>NUCLEOTIDE SEQUENCE [LARGE SCALE GENOMIC DNA]</scope>
    <source>
        <strain evidence="4">VL1</strain>
        <strain evidence="5">VL2</strain>
    </source>
</reference>
<dbReference type="GO" id="GO:0016236">
    <property type="term" value="P:macroautophagy"/>
    <property type="evidence" value="ECO:0007669"/>
    <property type="project" value="TreeGrafter"/>
</dbReference>
<dbReference type="GO" id="GO:0000329">
    <property type="term" value="C:fungal-type vacuole membrane"/>
    <property type="evidence" value="ECO:0007669"/>
    <property type="project" value="TreeGrafter"/>
</dbReference>
<feature type="signal peptide" evidence="2">
    <location>
        <begin position="1"/>
        <end position="17"/>
    </location>
</feature>
<dbReference type="Proteomes" id="UP000044602">
    <property type="component" value="Unassembled WGS sequence"/>
</dbReference>
<dbReference type="SMART" id="SM00554">
    <property type="entry name" value="FAS1"/>
    <property type="match status" value="2"/>
</dbReference>
<dbReference type="FunFam" id="2.30.180.10:FF:000032">
    <property type="entry name" value="Fasciclin domain-containing protein, putative"/>
    <property type="match status" value="1"/>
</dbReference>